<dbReference type="InterPro" id="IPR007484">
    <property type="entry name" value="Peptidase_M28"/>
</dbReference>
<evidence type="ECO:0000259" key="4">
    <source>
        <dbReference type="Pfam" id="PF02225"/>
    </source>
</evidence>
<dbReference type="PANTHER" id="PTHR10404">
    <property type="entry name" value="N-ACETYLATED-ALPHA-LINKED ACIDIC DIPEPTIDASE"/>
    <property type="match status" value="1"/>
</dbReference>
<name>A0A8H7UTN7_9FUNG</name>
<dbReference type="SUPFAM" id="SSF52025">
    <property type="entry name" value="PA domain"/>
    <property type="match status" value="1"/>
</dbReference>
<dbReference type="OrthoDB" id="5841748at2759"/>
<keyword evidence="3" id="KW-1133">Transmembrane helix</keyword>
<dbReference type="FunFam" id="3.40.630.10:FF:000101">
    <property type="entry name" value="N-acetylated alpha-linked acidic dipeptidase like 1"/>
    <property type="match status" value="1"/>
</dbReference>
<dbReference type="Proteomes" id="UP000650833">
    <property type="component" value="Unassembled WGS sequence"/>
</dbReference>
<dbReference type="Pfam" id="PF04389">
    <property type="entry name" value="Peptidase_M28"/>
    <property type="match status" value="1"/>
</dbReference>
<dbReference type="EMBL" id="JAEPRC010000397">
    <property type="protein sequence ID" value="KAG2198216.1"/>
    <property type="molecule type" value="Genomic_DNA"/>
</dbReference>
<dbReference type="Pfam" id="PF04253">
    <property type="entry name" value="TFR_dimer"/>
    <property type="match status" value="1"/>
</dbReference>
<dbReference type="InterPro" id="IPR007365">
    <property type="entry name" value="TFR-like_dimer_dom"/>
</dbReference>
<feature type="domain" description="Transferrin receptor-like dimerisation" evidence="5">
    <location>
        <begin position="662"/>
        <end position="783"/>
    </location>
</feature>
<dbReference type="InterPro" id="IPR003137">
    <property type="entry name" value="PA_domain"/>
</dbReference>
<protein>
    <recommendedName>
        <fullName evidence="9">Glutamate carboxypeptidase</fullName>
    </recommendedName>
</protein>
<evidence type="ECO:0000259" key="6">
    <source>
        <dbReference type="Pfam" id="PF04389"/>
    </source>
</evidence>
<proteinExistence type="inferred from homology"/>
<evidence type="ECO:0000313" key="8">
    <source>
        <dbReference type="Proteomes" id="UP000650833"/>
    </source>
</evidence>
<dbReference type="Gene3D" id="3.40.630.10">
    <property type="entry name" value="Zn peptidases"/>
    <property type="match status" value="1"/>
</dbReference>
<evidence type="ECO:0000256" key="3">
    <source>
        <dbReference type="SAM" id="Phobius"/>
    </source>
</evidence>
<organism evidence="7 8">
    <name type="scientific">Mucor plumbeus</name>
    <dbReference type="NCBI Taxonomy" id="97098"/>
    <lineage>
        <taxon>Eukaryota</taxon>
        <taxon>Fungi</taxon>
        <taxon>Fungi incertae sedis</taxon>
        <taxon>Mucoromycota</taxon>
        <taxon>Mucoromycotina</taxon>
        <taxon>Mucoromycetes</taxon>
        <taxon>Mucorales</taxon>
        <taxon>Mucorineae</taxon>
        <taxon>Mucoraceae</taxon>
        <taxon>Mucor</taxon>
    </lineage>
</organism>
<sequence>MNEVYQRLDLDQRSSKRSYASIDPILINDDETVPDKGFQRHVTWVTEILGSDKLVVFHEKQRAFRARQKPGTVHFFLASIVFMLLIVFGARTFMASDMFQADATIGLFEELLPSYADLIKDIPSSQSIRDMLNHYASHTHLAGSHNDHELAKWTRDQFTKFGLKNSTIDTYYPYMNYPIERKLGIITGNPDLLFLADLQESKDSTPTFHAYSADGNVTGSVVYVNYGRLEDFVLLAKNNIELKGSIALMRDGVVPSSIKIQHAETFGCVGALVYTDPADNKDLGPTGVRRESVQYSFVHPGDPFTPGFAATLNATRNETSNNLPKIPSLPISWADALPLLRATQGLGFADPSWVGGIREIDYFSGPSLAQCNLVNYNEFKMKPVWNVMARIPGHEEDEKAIIIGNHRDAWDQGAADPSSGSAVLLELARVFGILLEKGWKPRRTIILASWDANEFGNIGSTEYVEDHLAWLSKNAIAYLDVDHAVTGPHFNAQASPLLNRVLVDVASMVIDPRTSKSVYESWVHYQKKNNQDEERHSLISPVGTSPGLDSVAFFEHAGISSLSMSFDGDNNLLHSTFDDISWMEQVGDPTYEYHQTMVKLWGLLTLRLSSDIILPLYPMDYALTMKQYLDELTCDEQVGTTKHNNDNNNNKNNNKTSENELPELSSALDSLYKTTLKFNNKVQDLSEFADITKKKHNSHKKWLKKVKRVNDRLVKFERIFVENQGLLLDRPWYKHAIYGPSAKSGLLQAFPSIIESRELKDLKKLEETEKTLTYILKYAKSMLSKGKSKKHFSMIDERDDEEIIF</sequence>
<dbReference type="PANTHER" id="PTHR10404:SF46">
    <property type="entry name" value="VACUOLAR PROTEIN SORTING-ASSOCIATED PROTEIN 70"/>
    <property type="match status" value="1"/>
</dbReference>
<reference evidence="7" key="1">
    <citation type="submission" date="2020-12" db="EMBL/GenBank/DDBJ databases">
        <title>Metabolic potential, ecology and presence of endohyphal bacteria is reflected in genomic diversity of Mucoromycotina.</title>
        <authorList>
            <person name="Muszewska A."/>
            <person name="Okrasinska A."/>
            <person name="Steczkiewicz K."/>
            <person name="Drgas O."/>
            <person name="Orlowska M."/>
            <person name="Perlinska-Lenart U."/>
            <person name="Aleksandrzak-Piekarczyk T."/>
            <person name="Szatraj K."/>
            <person name="Zielenkiewicz U."/>
            <person name="Pilsyk S."/>
            <person name="Malc E."/>
            <person name="Mieczkowski P."/>
            <person name="Kruszewska J.S."/>
            <person name="Biernat P."/>
            <person name="Pawlowska J."/>
        </authorList>
    </citation>
    <scope>NUCLEOTIDE SEQUENCE</scope>
    <source>
        <strain evidence="7">CBS 226.32</strain>
    </source>
</reference>
<dbReference type="GO" id="GO:0004180">
    <property type="term" value="F:carboxypeptidase activity"/>
    <property type="evidence" value="ECO:0007669"/>
    <property type="project" value="TreeGrafter"/>
</dbReference>
<gene>
    <name evidence="7" type="ORF">INT46_000882</name>
</gene>
<accession>A0A8H7UTN7</accession>
<evidence type="ECO:0000313" key="7">
    <source>
        <dbReference type="EMBL" id="KAG2198216.1"/>
    </source>
</evidence>
<dbReference type="CDD" id="cd02121">
    <property type="entry name" value="PA_GCPII_like"/>
    <property type="match status" value="1"/>
</dbReference>
<dbReference type="AlphaFoldDB" id="A0A8H7UTN7"/>
<dbReference type="InterPro" id="IPR046450">
    <property type="entry name" value="PA_dom_sf"/>
</dbReference>
<evidence type="ECO:0000256" key="2">
    <source>
        <dbReference type="SAM" id="MobiDB-lite"/>
    </source>
</evidence>
<dbReference type="Gene3D" id="1.20.930.40">
    <property type="entry name" value="Transferrin receptor-like, dimerisation domain"/>
    <property type="match status" value="1"/>
</dbReference>
<dbReference type="Pfam" id="PF02225">
    <property type="entry name" value="PA"/>
    <property type="match status" value="1"/>
</dbReference>
<evidence type="ECO:0008006" key="9">
    <source>
        <dbReference type="Google" id="ProtNLM"/>
    </source>
</evidence>
<dbReference type="SUPFAM" id="SSF47672">
    <property type="entry name" value="Transferrin receptor-like dimerisation domain"/>
    <property type="match status" value="1"/>
</dbReference>
<dbReference type="InterPro" id="IPR036757">
    <property type="entry name" value="TFR-like_dimer_dom_sf"/>
</dbReference>
<evidence type="ECO:0000259" key="5">
    <source>
        <dbReference type="Pfam" id="PF04253"/>
    </source>
</evidence>
<evidence type="ECO:0000256" key="1">
    <source>
        <dbReference type="ARBA" id="ARBA00005634"/>
    </source>
</evidence>
<feature type="region of interest" description="Disordered" evidence="2">
    <location>
        <begin position="639"/>
        <end position="659"/>
    </location>
</feature>
<keyword evidence="3" id="KW-0472">Membrane</keyword>
<keyword evidence="8" id="KW-1185">Reference proteome</keyword>
<feature type="compositionally biased region" description="Low complexity" evidence="2">
    <location>
        <begin position="640"/>
        <end position="656"/>
    </location>
</feature>
<dbReference type="SUPFAM" id="SSF53187">
    <property type="entry name" value="Zn-dependent exopeptidases"/>
    <property type="match status" value="1"/>
</dbReference>
<comment type="caution">
    <text evidence="7">The sequence shown here is derived from an EMBL/GenBank/DDBJ whole genome shotgun (WGS) entry which is preliminary data.</text>
</comment>
<comment type="similarity">
    <text evidence="1">Belongs to the peptidase M28 family. M28B subfamily.</text>
</comment>
<dbReference type="Gene3D" id="3.50.30.30">
    <property type="match status" value="1"/>
</dbReference>
<dbReference type="InterPro" id="IPR039373">
    <property type="entry name" value="Peptidase_M28B"/>
</dbReference>
<feature type="domain" description="Peptidase M28" evidence="6">
    <location>
        <begin position="386"/>
        <end position="581"/>
    </location>
</feature>
<feature type="transmembrane region" description="Helical" evidence="3">
    <location>
        <begin position="71"/>
        <end position="90"/>
    </location>
</feature>
<feature type="domain" description="PA" evidence="4">
    <location>
        <begin position="217"/>
        <end position="286"/>
    </location>
</feature>
<dbReference type="CDD" id="cd08022">
    <property type="entry name" value="M28_PSMA_like"/>
    <property type="match status" value="1"/>
</dbReference>
<keyword evidence="3" id="KW-0812">Transmembrane</keyword>